<feature type="signal peptide" evidence="2">
    <location>
        <begin position="1"/>
        <end position="26"/>
    </location>
</feature>
<dbReference type="KEGG" id="mpp:MICPUCDRAFT_19761"/>
<dbReference type="AlphaFoldDB" id="C1N085"/>
<feature type="region of interest" description="Disordered" evidence="1">
    <location>
        <begin position="40"/>
        <end position="66"/>
    </location>
</feature>
<dbReference type="Gene3D" id="3.20.20.140">
    <property type="entry name" value="Metal-dependent hydrolases"/>
    <property type="match status" value="1"/>
</dbReference>
<dbReference type="RefSeq" id="XP_003061082.1">
    <property type="nucleotide sequence ID" value="XM_003061036.1"/>
</dbReference>
<dbReference type="InterPro" id="IPR011059">
    <property type="entry name" value="Metal-dep_hydrolase_composite"/>
</dbReference>
<proteinExistence type="predicted"/>
<organism evidence="5">
    <name type="scientific">Micromonas pusilla (strain CCMP1545)</name>
    <name type="common">Picoplanktonic green alga</name>
    <dbReference type="NCBI Taxonomy" id="564608"/>
    <lineage>
        <taxon>Eukaryota</taxon>
        <taxon>Viridiplantae</taxon>
        <taxon>Chlorophyta</taxon>
        <taxon>Mamiellophyceae</taxon>
        <taxon>Mamiellales</taxon>
        <taxon>Mamiellaceae</taxon>
        <taxon>Micromonas</taxon>
    </lineage>
</organism>
<feature type="compositionally biased region" description="Basic and acidic residues" evidence="1">
    <location>
        <begin position="250"/>
        <end position="264"/>
    </location>
</feature>
<dbReference type="InterPro" id="IPR032466">
    <property type="entry name" value="Metal_Hydrolase"/>
</dbReference>
<dbReference type="eggNOG" id="ENOG502QSHE">
    <property type="taxonomic scope" value="Eukaryota"/>
</dbReference>
<gene>
    <name evidence="4" type="ORF">MICPUCDRAFT_19761</name>
</gene>
<reference evidence="4 5" key="1">
    <citation type="journal article" date="2009" name="Science">
        <title>Green evolution and dynamic adaptations revealed by genomes of the marine picoeukaryotes Micromonas.</title>
        <authorList>
            <person name="Worden A.Z."/>
            <person name="Lee J.H."/>
            <person name="Mock T."/>
            <person name="Rouze P."/>
            <person name="Simmons M.P."/>
            <person name="Aerts A.L."/>
            <person name="Allen A.E."/>
            <person name="Cuvelier M.L."/>
            <person name="Derelle E."/>
            <person name="Everett M.V."/>
            <person name="Foulon E."/>
            <person name="Grimwood J."/>
            <person name="Gundlach H."/>
            <person name="Henrissat B."/>
            <person name="Napoli C."/>
            <person name="McDonald S.M."/>
            <person name="Parker M.S."/>
            <person name="Rombauts S."/>
            <person name="Salamov A."/>
            <person name="Von Dassow P."/>
            <person name="Badger J.H."/>
            <person name="Coutinho P.M."/>
            <person name="Demir E."/>
            <person name="Dubchak I."/>
            <person name="Gentemann C."/>
            <person name="Eikrem W."/>
            <person name="Gready J.E."/>
            <person name="John U."/>
            <person name="Lanier W."/>
            <person name="Lindquist E.A."/>
            <person name="Lucas S."/>
            <person name="Mayer K.F."/>
            <person name="Moreau H."/>
            <person name="Not F."/>
            <person name="Otillar R."/>
            <person name="Panaud O."/>
            <person name="Pangilinan J."/>
            <person name="Paulsen I."/>
            <person name="Piegu B."/>
            <person name="Poliakov A."/>
            <person name="Robbens S."/>
            <person name="Schmutz J."/>
            <person name="Toulza E."/>
            <person name="Wyss T."/>
            <person name="Zelensky A."/>
            <person name="Zhou K."/>
            <person name="Armbrust E.V."/>
            <person name="Bhattacharya D."/>
            <person name="Goodenough U.W."/>
            <person name="Van de Peer Y."/>
            <person name="Grigoriev I.V."/>
        </authorList>
    </citation>
    <scope>NUCLEOTIDE SEQUENCE [LARGE SCALE GENOMIC DNA]</scope>
    <source>
        <strain evidence="4 5">CCMP1545</strain>
    </source>
</reference>
<dbReference type="GeneID" id="9686792"/>
<dbReference type="OMA" id="VAWVGSE"/>
<dbReference type="Proteomes" id="UP000001876">
    <property type="component" value="Unassembled WGS sequence"/>
</dbReference>
<dbReference type="CDD" id="cd01300">
    <property type="entry name" value="YtcJ_like"/>
    <property type="match status" value="1"/>
</dbReference>
<dbReference type="OrthoDB" id="3501663at2759"/>
<sequence>MLSGRQVAGAVAALALALALFTPSRSSTATTRGCPYGFGADARPGDHHHHHHRRGVPTPSSGSSRGDARVFAGAKFWIDDGVGDGEWADAIAVTRSGRVLASGNVSRVTALAGDAAEIVDLAAGDDDDDGSTTERLERLRFVLPGLHDAHLHLVSGGFRLRELDLSDVDSKDAFVKRVEDAARALPVGTDDAWVLGGGWDETRWGGEPPVADWFGDLGETTNVWLLRADAHVGVASNAALRAAGVTSSTRDPDGGVVGRRDDGSGRPNGVLRDNAMTLVRSRIPKTTDEARVAAFQRAFKHLLSLGITTVCDFGDVNALAGSSVKGATERVWDDLALLEAMDARGELPTRVNAYLPLADWERVRDARDAAAAAPRAGRLRVAGAKAFVDGSLGAGTALFRAPYADDRSNFGVAVSDVAELTRRVVAADAAGMQVAVHAIGDGAVDVALRAVEKATEANGARPSRRFRIEHAQHLPGPSAETTPARMRRAGAIASVQPAHMALDVALVRAKLGEERAARSYAFRSFLDAGVALAGGSDWPVVAADAFAAMRAAVARPGWDASQKLTWKEALRMYTTGAAETSALRGAVGALTRGAFADFVVVEGWNQWMDGNDEAAEASASPTRVVSTYVGGRCAHGCESAAIEH</sequence>
<evidence type="ECO:0000256" key="2">
    <source>
        <dbReference type="SAM" id="SignalP"/>
    </source>
</evidence>
<name>C1N085_MICPC</name>
<dbReference type="Gene3D" id="3.10.310.70">
    <property type="match status" value="1"/>
</dbReference>
<evidence type="ECO:0000259" key="3">
    <source>
        <dbReference type="Pfam" id="PF07969"/>
    </source>
</evidence>
<dbReference type="Pfam" id="PF07969">
    <property type="entry name" value="Amidohydro_3"/>
    <property type="match status" value="1"/>
</dbReference>
<dbReference type="InterPro" id="IPR013108">
    <property type="entry name" value="Amidohydro_3"/>
</dbReference>
<dbReference type="STRING" id="564608.C1N085"/>
<dbReference type="PANTHER" id="PTHR22642:SF2">
    <property type="entry name" value="PROTEIN LONG AFTER FAR-RED 3"/>
    <property type="match status" value="1"/>
</dbReference>
<feature type="domain" description="Amidohydrolase 3" evidence="3">
    <location>
        <begin position="140"/>
        <end position="634"/>
    </location>
</feature>
<evidence type="ECO:0000313" key="5">
    <source>
        <dbReference type="Proteomes" id="UP000001876"/>
    </source>
</evidence>
<accession>C1N085</accession>
<dbReference type="Gene3D" id="2.30.40.10">
    <property type="entry name" value="Urease, subunit C, domain 1"/>
    <property type="match status" value="1"/>
</dbReference>
<protein>
    <submittedName>
        <fullName evidence="4">Predicted protein</fullName>
    </submittedName>
</protein>
<dbReference type="SUPFAM" id="SSF51556">
    <property type="entry name" value="Metallo-dependent hydrolases"/>
    <property type="match status" value="1"/>
</dbReference>
<keyword evidence="2" id="KW-0732">Signal</keyword>
<keyword evidence="5" id="KW-1185">Reference proteome</keyword>
<feature type="region of interest" description="Disordered" evidence="1">
    <location>
        <begin position="245"/>
        <end position="267"/>
    </location>
</feature>
<dbReference type="EMBL" id="GG663743">
    <property type="protein sequence ID" value="EEH54732.1"/>
    <property type="molecule type" value="Genomic_DNA"/>
</dbReference>
<dbReference type="PANTHER" id="PTHR22642">
    <property type="entry name" value="IMIDAZOLONEPROPIONASE"/>
    <property type="match status" value="1"/>
</dbReference>
<dbReference type="InterPro" id="IPR033932">
    <property type="entry name" value="YtcJ-like"/>
</dbReference>
<feature type="compositionally biased region" description="Basic residues" evidence="1">
    <location>
        <begin position="46"/>
        <end position="55"/>
    </location>
</feature>
<evidence type="ECO:0000256" key="1">
    <source>
        <dbReference type="SAM" id="MobiDB-lite"/>
    </source>
</evidence>
<evidence type="ECO:0000313" key="4">
    <source>
        <dbReference type="EMBL" id="EEH54732.1"/>
    </source>
</evidence>
<dbReference type="GO" id="GO:0016810">
    <property type="term" value="F:hydrolase activity, acting on carbon-nitrogen (but not peptide) bonds"/>
    <property type="evidence" value="ECO:0007669"/>
    <property type="project" value="InterPro"/>
</dbReference>
<feature type="chain" id="PRO_5002912290" evidence="2">
    <location>
        <begin position="27"/>
        <end position="644"/>
    </location>
</feature>